<keyword evidence="3" id="KW-1185">Reference proteome</keyword>
<proteinExistence type="predicted"/>
<feature type="signal peptide" evidence="1">
    <location>
        <begin position="1"/>
        <end position="32"/>
    </location>
</feature>
<dbReference type="EMBL" id="CALSGD010001498">
    <property type="protein sequence ID" value="CAH6839122.1"/>
    <property type="molecule type" value="Genomic_DNA"/>
</dbReference>
<evidence type="ECO:0000313" key="2">
    <source>
        <dbReference type="EMBL" id="CAH6839122.1"/>
    </source>
</evidence>
<feature type="chain" id="PRO_5043347820" evidence="1">
    <location>
        <begin position="33"/>
        <end position="59"/>
    </location>
</feature>
<accession>A0AAU9ZQ73</accession>
<dbReference type="AlphaFoldDB" id="A0AAU9ZQ73"/>
<name>A0AAU9ZQ73_PHORO</name>
<evidence type="ECO:0000313" key="3">
    <source>
        <dbReference type="Proteomes" id="UP001152836"/>
    </source>
</evidence>
<comment type="caution">
    <text evidence="2">The sequence shown here is derived from an EMBL/GenBank/DDBJ whole genome shotgun (WGS) entry which is preliminary data.</text>
</comment>
<protein>
    <submittedName>
        <fullName evidence="2">Defb50 protein</fullName>
    </submittedName>
</protein>
<dbReference type="Proteomes" id="UP001152836">
    <property type="component" value="Unassembled WGS sequence"/>
</dbReference>
<keyword evidence="1" id="KW-0732">Signal</keyword>
<gene>
    <name evidence="2" type="primary">Defb50</name>
    <name evidence="2" type="ORF">PHOROB_LOCUS11444</name>
</gene>
<sequence>MKFTCNIVLMSKSICSVFLAEVFFWCVDSVWAVDGDPGPFVTNIQLVCCSTQPKKFQNI</sequence>
<reference evidence="2" key="1">
    <citation type="submission" date="2022-06" db="EMBL/GenBank/DDBJ databases">
        <authorList>
            <person name="Andreotti S."/>
            <person name="Wyler E."/>
        </authorList>
    </citation>
    <scope>NUCLEOTIDE SEQUENCE</scope>
</reference>
<organism evidence="2 3">
    <name type="scientific">Phodopus roborovskii</name>
    <name type="common">Roborovski's desert hamster</name>
    <name type="synonym">Cricetulus roborovskii</name>
    <dbReference type="NCBI Taxonomy" id="109678"/>
    <lineage>
        <taxon>Eukaryota</taxon>
        <taxon>Metazoa</taxon>
        <taxon>Chordata</taxon>
        <taxon>Craniata</taxon>
        <taxon>Vertebrata</taxon>
        <taxon>Euteleostomi</taxon>
        <taxon>Mammalia</taxon>
        <taxon>Eutheria</taxon>
        <taxon>Euarchontoglires</taxon>
        <taxon>Glires</taxon>
        <taxon>Rodentia</taxon>
        <taxon>Myomorpha</taxon>
        <taxon>Muroidea</taxon>
        <taxon>Cricetidae</taxon>
        <taxon>Cricetinae</taxon>
        <taxon>Phodopus</taxon>
    </lineage>
</organism>
<evidence type="ECO:0000256" key="1">
    <source>
        <dbReference type="SAM" id="SignalP"/>
    </source>
</evidence>